<dbReference type="PIRSF" id="PIRSF036710">
    <property type="entry name" value="YphA_Bacsu"/>
    <property type="match status" value="1"/>
</dbReference>
<dbReference type="InterPro" id="IPR014617">
    <property type="entry name" value="YphA_Bacsu"/>
</dbReference>
<sequence>MEGIYFYWLFWIGWVYTTFLLRKTKERLVIGAGILLLIILSSRHLVVGEYIVNGTIALSLLIGYYLISKNRVGVVVFFLCVSIISTISYVTFRLFQLYDPVWVMFHPTLKLSFLLVILILVLVKDQQMRIALLFVTVAQGELVYTIFLSTIVPEFLIGQRESLDIIAITSCIIFLWYAFERLVTLLDELVKKRTVLRTSRR</sequence>
<dbReference type="Proteomes" id="UP000290649">
    <property type="component" value="Unassembled WGS sequence"/>
</dbReference>
<name>A0A4Q0VZ94_9BACI</name>
<dbReference type="AlphaFoldDB" id="A0A4Q0VZ94"/>
<feature type="transmembrane region" description="Helical" evidence="1">
    <location>
        <begin position="50"/>
        <end position="67"/>
    </location>
</feature>
<dbReference type="Pfam" id="PF24124">
    <property type="entry name" value="YphA"/>
    <property type="match status" value="1"/>
</dbReference>
<feature type="transmembrane region" description="Helical" evidence="1">
    <location>
        <begin position="28"/>
        <end position="44"/>
    </location>
</feature>
<reference evidence="2 3" key="1">
    <citation type="journal article" date="2019" name="Int. J. Syst. Evol. Microbiol.">
        <title>Anaerobacillus alkaliphilus sp. nov., a novel alkaliphilic and moderately halophilic bacterium.</title>
        <authorList>
            <person name="Borsodi A.K."/>
            <person name="Aszalos J.M."/>
            <person name="Bihari P."/>
            <person name="Nagy I."/>
            <person name="Schumann P."/>
            <person name="Sproer C."/>
            <person name="Kovacs A.L."/>
            <person name="Boka K."/>
            <person name="Dobosy P."/>
            <person name="Ovari M."/>
            <person name="Szili-Kovacs T."/>
            <person name="Toth E."/>
        </authorList>
    </citation>
    <scope>NUCLEOTIDE SEQUENCE [LARGE SCALE GENOMIC DNA]</scope>
    <source>
        <strain evidence="2 3">B16-10</strain>
    </source>
</reference>
<feature type="transmembrane region" description="Helical" evidence="1">
    <location>
        <begin position="101"/>
        <end position="123"/>
    </location>
</feature>
<keyword evidence="1" id="KW-1133">Transmembrane helix</keyword>
<feature type="transmembrane region" description="Helical" evidence="1">
    <location>
        <begin position="6"/>
        <end position="21"/>
    </location>
</feature>
<feature type="transmembrane region" description="Helical" evidence="1">
    <location>
        <begin position="130"/>
        <end position="153"/>
    </location>
</feature>
<keyword evidence="1" id="KW-0812">Transmembrane</keyword>
<keyword evidence="1" id="KW-0472">Membrane</keyword>
<keyword evidence="3" id="KW-1185">Reference proteome</keyword>
<accession>A0A4Q0VZ94</accession>
<feature type="transmembrane region" description="Helical" evidence="1">
    <location>
        <begin position="165"/>
        <end position="183"/>
    </location>
</feature>
<organism evidence="2 3">
    <name type="scientific">Anaerobacillus alkaliphilus</name>
    <dbReference type="NCBI Taxonomy" id="1548597"/>
    <lineage>
        <taxon>Bacteria</taxon>
        <taxon>Bacillati</taxon>
        <taxon>Bacillota</taxon>
        <taxon>Bacilli</taxon>
        <taxon>Bacillales</taxon>
        <taxon>Bacillaceae</taxon>
        <taxon>Anaerobacillus</taxon>
    </lineage>
</organism>
<dbReference type="RefSeq" id="WP_129076274.1">
    <property type="nucleotide sequence ID" value="NZ_QOUX01000001.1"/>
</dbReference>
<comment type="caution">
    <text evidence="2">The sequence shown here is derived from an EMBL/GenBank/DDBJ whole genome shotgun (WGS) entry which is preliminary data.</text>
</comment>
<feature type="transmembrane region" description="Helical" evidence="1">
    <location>
        <begin position="74"/>
        <end position="95"/>
    </location>
</feature>
<dbReference type="EMBL" id="QOUX01000001">
    <property type="protein sequence ID" value="RXJ03931.1"/>
    <property type="molecule type" value="Genomic_DNA"/>
</dbReference>
<gene>
    <name evidence="2" type="ORF">DS745_00635</name>
</gene>
<evidence type="ECO:0000256" key="1">
    <source>
        <dbReference type="SAM" id="Phobius"/>
    </source>
</evidence>
<evidence type="ECO:0000313" key="3">
    <source>
        <dbReference type="Proteomes" id="UP000290649"/>
    </source>
</evidence>
<proteinExistence type="predicted"/>
<evidence type="ECO:0000313" key="2">
    <source>
        <dbReference type="EMBL" id="RXJ03931.1"/>
    </source>
</evidence>
<protein>
    <submittedName>
        <fullName evidence="2">Uncharacterized protein</fullName>
    </submittedName>
</protein>
<dbReference type="OrthoDB" id="2965169at2"/>